<evidence type="ECO:0000256" key="4">
    <source>
        <dbReference type="SAM" id="Phobius"/>
    </source>
</evidence>
<accession>F0VB21</accession>
<evidence type="ECO:0000256" key="1">
    <source>
        <dbReference type="ARBA" id="ARBA00022555"/>
    </source>
</evidence>
<dbReference type="VEuPathDB" id="ToxoDB:NCLIV_039180"/>
<dbReference type="eggNOG" id="KOG2335">
    <property type="taxonomic scope" value="Eukaryota"/>
</dbReference>
<evidence type="ECO:0000313" key="6">
    <source>
        <dbReference type="EMBL" id="CBZ50843.1"/>
    </source>
</evidence>
<dbReference type="CDD" id="cd02801">
    <property type="entry name" value="DUS_like_FMN"/>
    <property type="match status" value="1"/>
</dbReference>
<sequence length="491" mass="53867">MAATVDSGGPGGPILSVAPMLAVTNTHFRNFMRCLTREAQLWTEMVTDGAILNNMDRLQQNLRLEDIEHPIVCQLGCFGAALMKTPELVRDIVHEIGRQVQIPVTVKTRIGYDYYDSFDVLRNFVQGVDPKRNRSVPPLLYGRVYNLCDQFPDLDFTLNGGVTSIQEAIDLAAGKWTDGTTEMDALLRRITRDKTVQPLRGVMLGRAASNDPCILGSVDTDFYGASANPPSSHSRRTVLEAYGDYLKPFAEDGGYSLFALLKPVLGVLNGMPGHRLFRFTLDGKEMEGTMFTRISELSTWGTNFVKTPIGIGHGLLTIYAIGYTIQIALLPYVIMELNEPVQLKCSRIHLTKRACSGQMAVASNMIILIISQVPAVFMHGFQAAALLVCLETDEKRRTPSIAYLNLSYGGGMVLGGIIGALVSSFLGARATLLVSGVIQICGCCFAFALGRTITGRYGTNYTTEYALADRFHELHPRERLPDCSGGFDLFP</sequence>
<evidence type="ECO:0000256" key="2">
    <source>
        <dbReference type="ARBA" id="ARBA00022857"/>
    </source>
</evidence>
<protein>
    <recommendedName>
        <fullName evidence="5">DUS-like FMN-binding domain-containing protein</fullName>
    </recommendedName>
</protein>
<dbReference type="EMBL" id="FR823385">
    <property type="protein sequence ID" value="CBZ50843.1"/>
    <property type="molecule type" value="Genomic_DNA"/>
</dbReference>
<evidence type="ECO:0000259" key="5">
    <source>
        <dbReference type="Pfam" id="PF01207"/>
    </source>
</evidence>
<dbReference type="GeneID" id="13441877"/>
<gene>
    <name evidence="6" type="ORF">NCLIV_039180</name>
</gene>
<keyword evidence="4" id="KW-0472">Membrane</keyword>
<keyword evidence="3" id="KW-0694">RNA-binding</keyword>
<keyword evidence="1" id="KW-0820">tRNA-binding</keyword>
<dbReference type="SUPFAM" id="SSF103473">
    <property type="entry name" value="MFS general substrate transporter"/>
    <property type="match status" value="1"/>
</dbReference>
<dbReference type="Proteomes" id="UP000007494">
    <property type="component" value="Chromosome IX"/>
</dbReference>
<feature type="transmembrane region" description="Helical" evidence="4">
    <location>
        <begin position="402"/>
        <end position="426"/>
    </location>
</feature>
<keyword evidence="2" id="KW-0521">NADP</keyword>
<keyword evidence="7" id="KW-1185">Reference proteome</keyword>
<dbReference type="InterPro" id="IPR004653">
    <property type="entry name" value="DusA"/>
</dbReference>
<dbReference type="RefSeq" id="XP_003880876.1">
    <property type="nucleotide sequence ID" value="XM_003880827.1"/>
</dbReference>
<dbReference type="Gene3D" id="3.20.20.70">
    <property type="entry name" value="Aldolase class I"/>
    <property type="match status" value="2"/>
</dbReference>
<feature type="transmembrane region" description="Helical" evidence="4">
    <location>
        <begin position="365"/>
        <end position="390"/>
    </location>
</feature>
<evidence type="ECO:0000313" key="7">
    <source>
        <dbReference type="Proteomes" id="UP000007494"/>
    </source>
</evidence>
<evidence type="ECO:0000256" key="3">
    <source>
        <dbReference type="ARBA" id="ARBA00022884"/>
    </source>
</evidence>
<dbReference type="GO" id="GO:0000049">
    <property type="term" value="F:tRNA binding"/>
    <property type="evidence" value="ECO:0007669"/>
    <property type="project" value="UniProtKB-KW"/>
</dbReference>
<dbReference type="SUPFAM" id="SSF51395">
    <property type="entry name" value="FMN-linked oxidoreductases"/>
    <property type="match status" value="1"/>
</dbReference>
<feature type="domain" description="DUS-like FMN-binding" evidence="5">
    <location>
        <begin position="77"/>
        <end position="170"/>
    </location>
</feature>
<dbReference type="PANTHER" id="PTHR42907:SF1">
    <property type="entry name" value="FMN-LINKED OXIDOREDUCTASES SUPERFAMILY PROTEIN"/>
    <property type="match status" value="1"/>
</dbReference>
<dbReference type="AlphaFoldDB" id="F0VB21"/>
<dbReference type="InParanoid" id="F0VB21"/>
<dbReference type="InterPro" id="IPR036259">
    <property type="entry name" value="MFS_trans_sf"/>
</dbReference>
<proteinExistence type="predicted"/>
<dbReference type="InterPro" id="IPR013785">
    <property type="entry name" value="Aldolase_TIM"/>
</dbReference>
<dbReference type="Gene3D" id="1.20.1250.20">
    <property type="entry name" value="MFS general substrate transporter like domains"/>
    <property type="match status" value="1"/>
</dbReference>
<feature type="domain" description="DUS-like FMN-binding" evidence="5">
    <location>
        <begin position="17"/>
        <end position="76"/>
    </location>
</feature>
<organism evidence="6 7">
    <name type="scientific">Neospora caninum (strain Liverpool)</name>
    <dbReference type="NCBI Taxonomy" id="572307"/>
    <lineage>
        <taxon>Eukaryota</taxon>
        <taxon>Sar</taxon>
        <taxon>Alveolata</taxon>
        <taxon>Apicomplexa</taxon>
        <taxon>Conoidasida</taxon>
        <taxon>Coccidia</taxon>
        <taxon>Eucoccidiorida</taxon>
        <taxon>Eimeriorina</taxon>
        <taxon>Sarcocystidae</taxon>
        <taxon>Neospora</taxon>
    </lineage>
</organism>
<keyword evidence="4" id="KW-1133">Transmembrane helix</keyword>
<dbReference type="PANTHER" id="PTHR42907">
    <property type="entry name" value="FMN-LINKED OXIDOREDUCTASES SUPERFAMILY PROTEIN"/>
    <property type="match status" value="1"/>
</dbReference>
<reference evidence="7" key="1">
    <citation type="journal article" date="2012" name="PLoS Pathog.">
        <title>Comparative genomics of the apicomplexan parasites Toxoplasma gondii and Neospora caninum: Coccidia differing in host range and transmission strategy.</title>
        <authorList>
            <person name="Reid A.J."/>
            <person name="Vermont S.J."/>
            <person name="Cotton J.A."/>
            <person name="Harris D."/>
            <person name="Hill-Cawthorne G.A."/>
            <person name="Konen-Waisman S."/>
            <person name="Latham S.M."/>
            <person name="Mourier T."/>
            <person name="Norton R."/>
            <person name="Quail M.A."/>
            <person name="Sanders M."/>
            <person name="Shanmugam D."/>
            <person name="Sohal A."/>
            <person name="Wasmuth J.D."/>
            <person name="Brunk B."/>
            <person name="Grigg M.E."/>
            <person name="Howard J.C."/>
            <person name="Parkinson J."/>
            <person name="Roos D.S."/>
            <person name="Trees A.J."/>
            <person name="Berriman M."/>
            <person name="Pain A."/>
            <person name="Wastling J.M."/>
        </authorList>
    </citation>
    <scope>NUCLEOTIDE SEQUENCE [LARGE SCALE GENOMIC DNA]</scope>
    <source>
        <strain evidence="7">Liverpool</strain>
    </source>
</reference>
<dbReference type="GO" id="GO:0017150">
    <property type="term" value="F:tRNA dihydrouridine synthase activity"/>
    <property type="evidence" value="ECO:0007669"/>
    <property type="project" value="InterPro"/>
</dbReference>
<dbReference type="InterPro" id="IPR035587">
    <property type="entry name" value="DUS-like_FMN-bd"/>
</dbReference>
<keyword evidence="4" id="KW-0812">Transmembrane</keyword>
<name>F0VB21_NEOCL</name>
<dbReference type="OrthoDB" id="10262250at2759"/>
<feature type="transmembrane region" description="Helical" evidence="4">
    <location>
        <begin position="432"/>
        <end position="450"/>
    </location>
</feature>
<dbReference type="Pfam" id="PF01207">
    <property type="entry name" value="Dus"/>
    <property type="match status" value="2"/>
</dbReference>